<reference evidence="1 2" key="2">
    <citation type="submission" date="2020-04" db="EMBL/GenBank/DDBJ databases">
        <authorList>
            <person name="Fomenkov A."/>
            <person name="Anton B.P."/>
            <person name="Roberts R.J."/>
        </authorList>
    </citation>
    <scope>NUCLEOTIDE SEQUENCE [LARGE SCALE GENOMIC DNA]</scope>
    <source>
        <strain evidence="1 2">CCAP 1403/13f</strain>
    </source>
</reference>
<dbReference type="KEGG" id="dfs:HGD76_16160"/>
<dbReference type="Proteomes" id="UP000502433">
    <property type="component" value="Chromosome"/>
</dbReference>
<reference evidence="1 2" key="1">
    <citation type="submission" date="2020-04" db="EMBL/GenBank/DDBJ databases">
        <title>Genome-Wide Identification of 5-Methylcytosine Sites in Bacterial Genomes By High-Throughput Sequencing of MspJI Restriction Fragments.</title>
        <authorList>
            <person name="Wu V."/>
        </authorList>
    </citation>
    <scope>NUCLEOTIDE SEQUENCE [LARGE SCALE GENOMIC DNA]</scope>
    <source>
        <strain evidence="1 2">CCAP 1403/13f</strain>
    </source>
</reference>
<sequence length="69" mass="7588">MFLTTPNTTLDNFPFSLTCHQWDGIQQLGIIETDLTDTAVAEVAIGELGIGGKAGEWNLVYYTKMGYIC</sequence>
<gene>
    <name evidence="1" type="ORF">HGD76_16160</name>
</gene>
<dbReference type="RefSeq" id="WP_168696388.1">
    <property type="nucleotide sequence ID" value="NZ_CP051206.1"/>
</dbReference>
<evidence type="ECO:0000313" key="1">
    <source>
        <dbReference type="EMBL" id="QJB45474.1"/>
    </source>
</evidence>
<protein>
    <submittedName>
        <fullName evidence="1">Uncharacterized protein</fullName>
    </submittedName>
</protein>
<proteinExistence type="predicted"/>
<dbReference type="AlphaFoldDB" id="A0A6H2C395"/>
<dbReference type="EMBL" id="CP051206">
    <property type="protein sequence ID" value="QJB45474.1"/>
    <property type="molecule type" value="Genomic_DNA"/>
</dbReference>
<name>A0A6H2C395_DOLFA</name>
<evidence type="ECO:0000313" key="2">
    <source>
        <dbReference type="Proteomes" id="UP000502433"/>
    </source>
</evidence>
<organism evidence="1 2">
    <name type="scientific">Dolichospermum flos-aquae CCAP 1403/13F</name>
    <dbReference type="NCBI Taxonomy" id="315271"/>
    <lineage>
        <taxon>Bacteria</taxon>
        <taxon>Bacillati</taxon>
        <taxon>Cyanobacteriota</taxon>
        <taxon>Cyanophyceae</taxon>
        <taxon>Nostocales</taxon>
        <taxon>Aphanizomenonaceae</taxon>
        <taxon>Dolichospermum</taxon>
    </lineage>
</organism>
<accession>A0A6H2C395</accession>